<evidence type="ECO:0000256" key="3">
    <source>
        <dbReference type="SAM" id="SignalP"/>
    </source>
</evidence>
<dbReference type="Pfam" id="PF01510">
    <property type="entry name" value="Amidase_2"/>
    <property type="match status" value="1"/>
</dbReference>
<dbReference type="GO" id="GO:0008745">
    <property type="term" value="F:N-acetylmuramoyl-L-alanine amidase activity"/>
    <property type="evidence" value="ECO:0007669"/>
    <property type="project" value="InterPro"/>
</dbReference>
<dbReference type="SUPFAM" id="SSF69318">
    <property type="entry name" value="Integrin alpha N-terminal domain"/>
    <property type="match status" value="2"/>
</dbReference>
<dbReference type="Proteomes" id="UP000198649">
    <property type="component" value="Unassembled WGS sequence"/>
</dbReference>
<keyword evidence="2 3" id="KW-0732">Signal</keyword>
<feature type="chain" id="PRO_5011733288" evidence="3">
    <location>
        <begin position="24"/>
        <end position="929"/>
    </location>
</feature>
<dbReference type="InterPro" id="IPR006619">
    <property type="entry name" value="PGRP_domain_met/bac"/>
</dbReference>
<dbReference type="SMART" id="SM00701">
    <property type="entry name" value="PGRP"/>
    <property type="match status" value="1"/>
</dbReference>
<gene>
    <name evidence="6" type="ORF">SAMN05216561_1014</name>
</gene>
<dbReference type="OrthoDB" id="514320at2"/>
<organism evidence="6 7">
    <name type="scientific">Nocardioides psychrotolerans</name>
    <dbReference type="NCBI Taxonomy" id="1005945"/>
    <lineage>
        <taxon>Bacteria</taxon>
        <taxon>Bacillati</taxon>
        <taxon>Actinomycetota</taxon>
        <taxon>Actinomycetes</taxon>
        <taxon>Propionibacteriales</taxon>
        <taxon>Nocardioidaceae</taxon>
        <taxon>Nocardioides</taxon>
    </lineage>
</organism>
<accession>A0A1I3B9C8</accession>
<evidence type="ECO:0000259" key="4">
    <source>
        <dbReference type="SMART" id="SM00644"/>
    </source>
</evidence>
<keyword evidence="7" id="KW-1185">Reference proteome</keyword>
<dbReference type="PANTHER" id="PTHR11022:SF41">
    <property type="entry name" value="PEPTIDOGLYCAN-RECOGNITION PROTEIN LC-RELATED"/>
    <property type="match status" value="1"/>
</dbReference>
<evidence type="ECO:0000259" key="5">
    <source>
        <dbReference type="SMART" id="SM00701"/>
    </source>
</evidence>
<dbReference type="GO" id="GO:0008270">
    <property type="term" value="F:zinc ion binding"/>
    <property type="evidence" value="ECO:0007669"/>
    <property type="project" value="InterPro"/>
</dbReference>
<proteinExistence type="inferred from homology"/>
<dbReference type="InterPro" id="IPR036505">
    <property type="entry name" value="Amidase/PGRP_sf"/>
</dbReference>
<dbReference type="CDD" id="cd06583">
    <property type="entry name" value="PGRP"/>
    <property type="match status" value="1"/>
</dbReference>
<protein>
    <submittedName>
        <fullName evidence="6">Repeat domain-containing protein</fullName>
    </submittedName>
</protein>
<dbReference type="EMBL" id="FOQG01000001">
    <property type="protein sequence ID" value="SFH58915.1"/>
    <property type="molecule type" value="Genomic_DNA"/>
</dbReference>
<evidence type="ECO:0000313" key="7">
    <source>
        <dbReference type="Proteomes" id="UP000198649"/>
    </source>
</evidence>
<dbReference type="InterPro" id="IPR002502">
    <property type="entry name" value="Amidase_domain"/>
</dbReference>
<reference evidence="6 7" key="1">
    <citation type="submission" date="2016-10" db="EMBL/GenBank/DDBJ databases">
        <authorList>
            <person name="de Groot N.N."/>
        </authorList>
    </citation>
    <scope>NUCLEOTIDE SEQUENCE [LARGE SCALE GENOMIC DNA]</scope>
    <source>
        <strain evidence="6 7">CGMCC 1.11156</strain>
    </source>
</reference>
<feature type="domain" description="Peptidoglycan recognition protein family" evidence="5">
    <location>
        <begin position="239"/>
        <end position="388"/>
    </location>
</feature>
<dbReference type="SMART" id="SM00644">
    <property type="entry name" value="Ami_2"/>
    <property type="match status" value="1"/>
</dbReference>
<dbReference type="Pfam" id="PF13517">
    <property type="entry name" value="FG-GAP_3"/>
    <property type="match status" value="2"/>
</dbReference>
<dbReference type="Gene3D" id="2.130.10.130">
    <property type="entry name" value="Integrin alpha, N-terminal"/>
    <property type="match status" value="1"/>
</dbReference>
<evidence type="ECO:0000313" key="6">
    <source>
        <dbReference type="EMBL" id="SFH58915.1"/>
    </source>
</evidence>
<feature type="domain" description="N-acetylmuramoyl-L-alanine amidase" evidence="4">
    <location>
        <begin position="253"/>
        <end position="404"/>
    </location>
</feature>
<dbReference type="RefSeq" id="WP_091109375.1">
    <property type="nucleotide sequence ID" value="NZ_BKAF01000001.1"/>
</dbReference>
<dbReference type="GO" id="GO:0009253">
    <property type="term" value="P:peptidoglycan catabolic process"/>
    <property type="evidence" value="ECO:0007669"/>
    <property type="project" value="InterPro"/>
</dbReference>
<dbReference type="SUPFAM" id="SSF55846">
    <property type="entry name" value="N-acetylmuramoyl-L-alanine amidase-like"/>
    <property type="match status" value="1"/>
</dbReference>
<sequence length="929" mass="97376">MPSNKARFVTACQQLLALGLVLAALTPAANLVSLDVVHREPGQDQPVSVLASYARTTTMKSVVPVGVVDPVVTEYALTDPTGRSGRANPGSLQARVVPGRSGGRELVSTPQDVTGYGAVGVTWAHGLELEESAISVEVRTQTADAWTAWMPVPYDAEHGPDPRSDEARHARPGTDALLVGNVEEVQVRVTTPDGPAPADLRLAVIDPGQAEDSAVEAPAIDTRELDATELRAGAFTPKPVIYSRAQWGADERMRDGGSPSYFEVHAGFVHHTVNANDYTQAEVPGLLRSIYAYHTESRGWSDIGYNYLVDRFGRIWEGRAGGVDRPVVGAHTLGYNEYSFAMSAIGNFDTAQAPAVMVQAYGALFAWKLSLHGVDASSPSQVVGRSTFKAINGHRDADSTACPGRYLYAKIGRIRELATSAQRGWSGRELESDVASTPHPDLIVRSASDKMGYVLPTGGLTAFDAAKTVVTGVGSIDTVVASTDLTGDGTGDLLVRGTDGEAGVLPGTGSGSFGEAVQTSGLFAGHDLVTAVGDLDLDGRNDLVARDTATGRLDAYLGGGTGAFVRQPLRNGWSGYDLLVGASDVDGDGEVDLIGREAGTGKTWLHRGSNGIGFTARTALTPAWKQFDTITGLGDFTSDRVPDLFVRRADNQLGYVLPGRGGGAYGHPLGPITGTKGVSAITGTQLSGTPAADLVARRGTSLVLLANTGGFDLGQPIPTGVDLANADLVLNAGDWDRDGMGDMITRNKANGALFLRLGNGRGGFGKVRGLAPGFGKVGLLAAVGDMTGDGWPDLMGQPVGGDLRIYPGSGTAGLKDSYVAYRRIDASQQIPVGRHDTDGAPDLLFRTGTGLRLYPGNGPGGLTTSRQLGLDLAPYDWVVGISDISLVGHGDLLVRDKRLGYLYVVPMTPTGFGARRFLGEDLLDYDLAG</sequence>
<dbReference type="PANTHER" id="PTHR11022">
    <property type="entry name" value="PEPTIDOGLYCAN RECOGNITION PROTEIN"/>
    <property type="match status" value="1"/>
</dbReference>
<dbReference type="InterPro" id="IPR013517">
    <property type="entry name" value="FG-GAP"/>
</dbReference>
<evidence type="ECO:0000256" key="2">
    <source>
        <dbReference type="ARBA" id="ARBA00022729"/>
    </source>
</evidence>
<dbReference type="InterPro" id="IPR015510">
    <property type="entry name" value="PGRP"/>
</dbReference>
<dbReference type="InterPro" id="IPR028994">
    <property type="entry name" value="Integrin_alpha_N"/>
</dbReference>
<name>A0A1I3B9C8_9ACTN</name>
<feature type="signal peptide" evidence="3">
    <location>
        <begin position="1"/>
        <end position="23"/>
    </location>
</feature>
<dbReference type="AlphaFoldDB" id="A0A1I3B9C8"/>
<dbReference type="STRING" id="1005945.SAMN05216561_1014"/>
<dbReference type="Gene3D" id="3.40.80.10">
    <property type="entry name" value="Peptidoglycan recognition protein-like"/>
    <property type="match status" value="1"/>
</dbReference>
<comment type="similarity">
    <text evidence="1">Belongs to the N-acetylmuramoyl-L-alanine amidase 2 family.</text>
</comment>
<evidence type="ECO:0000256" key="1">
    <source>
        <dbReference type="ARBA" id="ARBA00007553"/>
    </source>
</evidence>